<reference evidence="1 2" key="1">
    <citation type="submission" date="2016-01" db="EMBL/GenBank/DDBJ databases">
        <authorList>
            <person name="Mitreva M."/>
            <person name="Pepin K.H."/>
            <person name="Mihindukulasuriya K.A."/>
            <person name="Fulton R."/>
            <person name="Fronick C."/>
            <person name="O'Laughlin M."/>
            <person name="Miner T."/>
            <person name="Herter B."/>
            <person name="Rosa B.A."/>
            <person name="Cordes M."/>
            <person name="Tomlinson C."/>
            <person name="Wollam A."/>
            <person name="Palsikar V.B."/>
            <person name="Mardis E.R."/>
            <person name="Wilson R.K."/>
        </authorList>
    </citation>
    <scope>NUCLEOTIDE SEQUENCE [LARGE SCALE GENOMIC DNA]</scope>
    <source>
        <strain evidence="1 2">DNF00696</strain>
    </source>
</reference>
<evidence type="ECO:0000313" key="2">
    <source>
        <dbReference type="Proteomes" id="UP000070572"/>
    </source>
</evidence>
<protein>
    <submittedName>
        <fullName evidence="1">Uncharacterized protein</fullName>
    </submittedName>
</protein>
<dbReference type="AlphaFoldDB" id="A0AB34X1K5"/>
<proteinExistence type="predicted"/>
<comment type="caution">
    <text evidence="1">The sequence shown here is derived from an EMBL/GenBank/DDBJ whole genome shotgun (WGS) entry which is preliminary data.</text>
</comment>
<dbReference type="EMBL" id="LSDN01000005">
    <property type="protein sequence ID" value="KXB81784.1"/>
    <property type="molecule type" value="Genomic_DNA"/>
</dbReference>
<evidence type="ECO:0000313" key="1">
    <source>
        <dbReference type="EMBL" id="KXB81784.1"/>
    </source>
</evidence>
<dbReference type="Proteomes" id="UP000070572">
    <property type="component" value="Unassembled WGS sequence"/>
</dbReference>
<name>A0AB34X1K5_9ACTO</name>
<sequence>MSESPLTDTSTFARIETGKIRAVRITEQGLQAQKQAAAINPGASYMRSQGMLPASDFTEIGCPQLVVFPAEVTPDEVEALAVSLWEDAGWLAPGRLRLNGQAELAGPFQVDQSVREILKLPTYSEIAFRLDCPQMRAGQLTEELRGVDLLTDAFAASEPIGLEFEVLSGLLAICRRLGGSLRVGAGSSAKDAAAQILSPDPDSAVNLAVYSPYWIEKTSLQELLEPVLGELSSDPGVPERPSRSQRRLEREAESLVTAQLGKEKLAWIAAEAAAFDQEVGSQLTNSGAYALYGSLGLGADFFLGAEAGTQVPCALRFHPAHGKPFAIYQLQWLGHPEGNRRLSRVERVARMKVTNAFEDAARLLGEVAAGTVVDEDSFLVTWN</sequence>
<organism evidence="1 2">
    <name type="scientific">Varibaculum cambriense</name>
    <dbReference type="NCBI Taxonomy" id="184870"/>
    <lineage>
        <taxon>Bacteria</taxon>
        <taxon>Bacillati</taxon>
        <taxon>Actinomycetota</taxon>
        <taxon>Actinomycetes</taxon>
        <taxon>Actinomycetales</taxon>
        <taxon>Actinomycetaceae</taxon>
        <taxon>Varibaculum</taxon>
    </lineage>
</organism>
<accession>A0AB34X1K5</accession>
<gene>
    <name evidence="1" type="ORF">HMPREF1862_00210</name>
</gene>
<dbReference type="RefSeq" id="WP_060920015.1">
    <property type="nucleotide sequence ID" value="NZ_KQ960678.1"/>
</dbReference>